<proteinExistence type="predicted"/>
<dbReference type="RefSeq" id="WP_015245983.1">
    <property type="nucleotide sequence ID" value="NC_019892.1"/>
</dbReference>
<name>L0DDU1_SINAD</name>
<evidence type="ECO:0000313" key="2">
    <source>
        <dbReference type="EMBL" id="AGA26831.1"/>
    </source>
</evidence>
<dbReference type="AlphaFoldDB" id="L0DDU1"/>
<dbReference type="Proteomes" id="UP000010798">
    <property type="component" value="Chromosome"/>
</dbReference>
<feature type="signal peptide" evidence="1">
    <location>
        <begin position="1"/>
        <end position="28"/>
    </location>
</feature>
<reference evidence="2 3" key="1">
    <citation type="submission" date="2012-02" db="EMBL/GenBank/DDBJ databases">
        <title>Complete sequence of chromosome of Singulisphaera acidiphila DSM 18658.</title>
        <authorList>
            <consortium name="US DOE Joint Genome Institute (JGI-PGF)"/>
            <person name="Lucas S."/>
            <person name="Copeland A."/>
            <person name="Lapidus A."/>
            <person name="Glavina del Rio T."/>
            <person name="Dalin E."/>
            <person name="Tice H."/>
            <person name="Bruce D."/>
            <person name="Goodwin L."/>
            <person name="Pitluck S."/>
            <person name="Peters L."/>
            <person name="Ovchinnikova G."/>
            <person name="Chertkov O."/>
            <person name="Kyrpides N."/>
            <person name="Mavromatis K."/>
            <person name="Ivanova N."/>
            <person name="Brettin T."/>
            <person name="Detter J.C."/>
            <person name="Han C."/>
            <person name="Larimer F."/>
            <person name="Land M."/>
            <person name="Hauser L."/>
            <person name="Markowitz V."/>
            <person name="Cheng J.-F."/>
            <person name="Hugenholtz P."/>
            <person name="Woyke T."/>
            <person name="Wu D."/>
            <person name="Tindall B."/>
            <person name="Pomrenke H."/>
            <person name="Brambilla E."/>
            <person name="Klenk H.-P."/>
            <person name="Eisen J.A."/>
        </authorList>
    </citation>
    <scope>NUCLEOTIDE SEQUENCE [LARGE SCALE GENOMIC DNA]</scope>
    <source>
        <strain evidence="3">ATCC BAA-1392 / DSM 18658 / VKM B-2454 / MOB10</strain>
    </source>
</reference>
<dbReference type="STRING" id="886293.Sinac_2524"/>
<dbReference type="HOGENOM" id="CLU_1184419_0_0_0"/>
<sequence length="234" mass="24865">MKTFCRKYSMAFAASVTLALGLTGLALADDGHKHGTPLHGGKVAMTREYHFEVVFAKDGLKVYPRSHEDQPVDASRLTGTATFYHPNSPKPWFERKLVPTAASPGQALSSIGTAVDLGKVPASGAKVEFKVEGLPEPAEKTADFTVPFALPPSGDFIVTKATKADEKAIAAMKTCPVSNEDLDAMGGPLKVTYNGKSTLICCKGCLKELRAHPGKYFGAQALSPAPKGEQDSKQ</sequence>
<evidence type="ECO:0008006" key="4">
    <source>
        <dbReference type="Google" id="ProtNLM"/>
    </source>
</evidence>
<feature type="chain" id="PRO_5003940075" description="TRASH domain-containing protein" evidence="1">
    <location>
        <begin position="29"/>
        <end position="234"/>
    </location>
</feature>
<accession>L0DDU1</accession>
<evidence type="ECO:0000313" key="3">
    <source>
        <dbReference type="Proteomes" id="UP000010798"/>
    </source>
</evidence>
<organism evidence="2 3">
    <name type="scientific">Singulisphaera acidiphila (strain ATCC BAA-1392 / DSM 18658 / VKM B-2454 / MOB10)</name>
    <dbReference type="NCBI Taxonomy" id="886293"/>
    <lineage>
        <taxon>Bacteria</taxon>
        <taxon>Pseudomonadati</taxon>
        <taxon>Planctomycetota</taxon>
        <taxon>Planctomycetia</taxon>
        <taxon>Isosphaerales</taxon>
        <taxon>Isosphaeraceae</taxon>
        <taxon>Singulisphaera</taxon>
    </lineage>
</organism>
<evidence type="ECO:0000256" key="1">
    <source>
        <dbReference type="SAM" id="SignalP"/>
    </source>
</evidence>
<keyword evidence="3" id="KW-1185">Reference proteome</keyword>
<dbReference type="KEGG" id="saci:Sinac_2524"/>
<keyword evidence="1" id="KW-0732">Signal</keyword>
<protein>
    <recommendedName>
        <fullName evidence="4">TRASH domain-containing protein</fullName>
    </recommendedName>
</protein>
<dbReference type="OrthoDB" id="288659at2"/>
<dbReference type="EMBL" id="CP003364">
    <property type="protein sequence ID" value="AGA26831.1"/>
    <property type="molecule type" value="Genomic_DNA"/>
</dbReference>
<gene>
    <name evidence="2" type="ordered locus">Sinac_2524</name>
</gene>